<accession>A0A8J3TY97</accession>
<organism evidence="1 2">
    <name type="scientific">Planotetraspora mira</name>
    <dbReference type="NCBI Taxonomy" id="58121"/>
    <lineage>
        <taxon>Bacteria</taxon>
        <taxon>Bacillati</taxon>
        <taxon>Actinomycetota</taxon>
        <taxon>Actinomycetes</taxon>
        <taxon>Streptosporangiales</taxon>
        <taxon>Streptosporangiaceae</taxon>
        <taxon>Planotetraspora</taxon>
    </lineage>
</organism>
<dbReference type="AlphaFoldDB" id="A0A8J3TY97"/>
<protein>
    <submittedName>
        <fullName evidence="1">Uncharacterized protein</fullName>
    </submittedName>
</protein>
<dbReference type="EMBL" id="BOOO01000047">
    <property type="protein sequence ID" value="GII34156.1"/>
    <property type="molecule type" value="Genomic_DNA"/>
</dbReference>
<name>A0A8J3TY97_9ACTN</name>
<evidence type="ECO:0000313" key="1">
    <source>
        <dbReference type="EMBL" id="GII34156.1"/>
    </source>
</evidence>
<dbReference type="RefSeq" id="WP_203957968.1">
    <property type="nucleotide sequence ID" value="NZ_BOOO01000047.1"/>
</dbReference>
<reference evidence="1 2" key="1">
    <citation type="submission" date="2021-01" db="EMBL/GenBank/DDBJ databases">
        <title>Whole genome shotgun sequence of Planotetraspora mira NBRC 15435.</title>
        <authorList>
            <person name="Komaki H."/>
            <person name="Tamura T."/>
        </authorList>
    </citation>
    <scope>NUCLEOTIDE SEQUENCE [LARGE SCALE GENOMIC DNA]</scope>
    <source>
        <strain evidence="1 2">NBRC 15435</strain>
    </source>
</reference>
<gene>
    <name evidence="1" type="ORF">Pmi06nite_75980</name>
</gene>
<keyword evidence="2" id="KW-1185">Reference proteome</keyword>
<comment type="caution">
    <text evidence="1">The sequence shown here is derived from an EMBL/GenBank/DDBJ whole genome shotgun (WGS) entry which is preliminary data.</text>
</comment>
<dbReference type="Proteomes" id="UP000650628">
    <property type="component" value="Unassembled WGS sequence"/>
</dbReference>
<sequence>MLRVRPDSLLGRLARGNRPKPWLRITVSPRWARLLVAAGAQPASTDTMTVTFTGQTDVAVGVGITRVIRVHVADDAAAITPRAESERVVMLLEARRDARHLAAVLAQVGAQMERFGREADFSRDATIVRHVFARYTGDLQGALEIGDRLYRMLRRLAVSADEAASVNKMLGTLLRKNLERPLRVTSRSAATWSLSIDVVLSMVDVVKGRLGGISIDASGLDLSKHIEAHHLKDMQGVVWTSETRWPADLADNVRAQSREIRPGVFEFAGDLGDRVPEGV</sequence>
<evidence type="ECO:0000313" key="2">
    <source>
        <dbReference type="Proteomes" id="UP000650628"/>
    </source>
</evidence>
<proteinExistence type="predicted"/>